<organism evidence="10 11">
    <name type="scientific">Macrostomum lignano</name>
    <dbReference type="NCBI Taxonomy" id="282301"/>
    <lineage>
        <taxon>Eukaryota</taxon>
        <taxon>Metazoa</taxon>
        <taxon>Spiralia</taxon>
        <taxon>Lophotrochozoa</taxon>
        <taxon>Platyhelminthes</taxon>
        <taxon>Rhabditophora</taxon>
        <taxon>Macrostomorpha</taxon>
        <taxon>Macrostomida</taxon>
        <taxon>Macrostomidae</taxon>
        <taxon>Macrostomum</taxon>
    </lineage>
</organism>
<dbReference type="GO" id="GO:0004930">
    <property type="term" value="F:G protein-coupled receptor activity"/>
    <property type="evidence" value="ECO:0007669"/>
    <property type="project" value="UniProtKB-KW"/>
</dbReference>
<keyword evidence="11" id="KW-1185">Reference proteome</keyword>
<evidence type="ECO:0000259" key="9">
    <source>
        <dbReference type="Pfam" id="PF22572"/>
    </source>
</evidence>
<dbReference type="OrthoDB" id="9970547at2759"/>
<dbReference type="PANTHER" id="PTHR32546:SF25">
    <property type="entry name" value="MIP05539P"/>
    <property type="match status" value="1"/>
</dbReference>
<dbReference type="EMBL" id="NIVC01001975">
    <property type="protein sequence ID" value="PAA62088.1"/>
    <property type="molecule type" value="Genomic_DNA"/>
</dbReference>
<dbReference type="GO" id="GO:0005886">
    <property type="term" value="C:plasma membrane"/>
    <property type="evidence" value="ECO:0007669"/>
    <property type="project" value="UniProtKB-SubCell"/>
</dbReference>
<evidence type="ECO:0000256" key="7">
    <source>
        <dbReference type="ARBA" id="ARBA00023180"/>
    </source>
</evidence>
<accession>A0A267EKR9</accession>
<dbReference type="InterPro" id="IPR043458">
    <property type="entry name" value="GPR158/179"/>
</dbReference>
<keyword evidence="5" id="KW-0297">G-protein coupled receptor</keyword>
<feature type="domain" description="GPR158/179 extracellular" evidence="9">
    <location>
        <begin position="741"/>
        <end position="843"/>
    </location>
</feature>
<dbReference type="CDD" id="cd18773">
    <property type="entry name" value="PDC1_HK_sensor"/>
    <property type="match status" value="1"/>
</dbReference>
<evidence type="ECO:0000256" key="2">
    <source>
        <dbReference type="ARBA" id="ARBA00007242"/>
    </source>
</evidence>
<comment type="subcellular location">
    <subcellularLocation>
        <location evidence="1">Cell membrane</location>
        <topology evidence="1">Multi-pass membrane protein</topology>
    </subcellularLocation>
</comment>
<reference evidence="10 11" key="1">
    <citation type="submission" date="2017-06" db="EMBL/GenBank/DDBJ databases">
        <title>A platform for efficient transgenesis in Macrostomum lignano, a flatworm model organism for stem cell research.</title>
        <authorList>
            <person name="Berezikov E."/>
        </authorList>
    </citation>
    <scope>NUCLEOTIDE SEQUENCE [LARGE SCALE GENOMIC DNA]</scope>
    <source>
        <strain evidence="10">DV1</strain>
        <tissue evidence="10">Whole organism</tissue>
    </source>
</reference>
<dbReference type="AlphaFoldDB" id="A0A267EKR9"/>
<evidence type="ECO:0000256" key="4">
    <source>
        <dbReference type="ARBA" id="ARBA00022729"/>
    </source>
</evidence>
<dbReference type="STRING" id="282301.A0A267EKR9"/>
<gene>
    <name evidence="10" type="ORF">BOX15_Mlig029453g1</name>
</gene>
<evidence type="ECO:0000313" key="10">
    <source>
        <dbReference type="EMBL" id="PAA62088.1"/>
    </source>
</evidence>
<dbReference type="Proteomes" id="UP000215902">
    <property type="component" value="Unassembled WGS sequence"/>
</dbReference>
<evidence type="ECO:0000256" key="5">
    <source>
        <dbReference type="ARBA" id="ARBA00023040"/>
    </source>
</evidence>
<name>A0A267EKR9_9PLAT</name>
<dbReference type="PANTHER" id="PTHR32546">
    <property type="entry name" value="G-PROTEIN COUPLED RECEPTOR 158-RELATED"/>
    <property type="match status" value="1"/>
</dbReference>
<comment type="caution">
    <text evidence="10">The sequence shown here is derived from an EMBL/GenBank/DDBJ whole genome shotgun (WGS) entry which is preliminary data.</text>
</comment>
<keyword evidence="3" id="KW-1003">Cell membrane</keyword>
<evidence type="ECO:0000256" key="6">
    <source>
        <dbReference type="ARBA" id="ARBA00023170"/>
    </source>
</evidence>
<sequence>MGLARVAIVTLGAIFVLFGTGGIAIGPYRWMTRDNFDAVMEKMDTVNEFNCKEMSSESLRLPANSVGQRPKFNVLPQIVIFPNRTNLIHMHNMALNRAYFYSYILQRLNESQVTDFPMLPGMLYYYMGASADVSSGVGLMNGSGVLFDTHTQYANWYPTILLFNNTLPLFGPKAFLVDDFQDPVNWLREPTNNTIRVDDLGSGPGHNYTASWHPLNSMVVRDVPNQIDFIPDLRTDYRAKHQYDYLIYNATRVGEMERMPNIKRQFFGPPSPGISEPYQPVYFTRPYFDCGRSNKWIVSAVAPVIDFMVRYSIETKLRRPQYVAITVTDLDFLRIDFDPCDRSVDSPDRTYFSGVARCRSTTLCEPLPGHGYQRGGYVCHCRPGYRYPYWQNGPFLGRDIEQASEAEADQFECIPVEWKLQRLTERGITPNSKRRRRRKRSLDETKELVHLMHLYNASAMAELRSKVAEHDRRDRELKRAQKAGSYGLGSLVKGLLSRAARSISTPADMGGQNVHYLGRLATFDADRFKAATQLISFTASVTPENCAAKTPQQLELPGEAGYGADTSFQVQARSALRLAHFLSAFSQNVNPDEVYGPFYSDKHLNRDQLFGEAFANVMSDGWIRSAGIYYDREAFWDPLLKRRIEYFGPTAFKLASDDTGDQKQRQLSFVAEDAAGWPLERAYFERDWFRILKQRWASNTYGLETFVNKPYVRTDLNGTGSKPFQRYPLYYRAPRFADMYWSKPYFDCNRNRDPNSRHVNDWVITVAAPFFGYSEQRSLQFLGVTAVTVRLDKLDINQCPGNFYEANYFKNSAPCHFESSYCVPVIQNKFQLENYKCECRQGFEYPYNDISIWFFAGGTVSSQYERAQRNETNYYRMLKCREGAGSSLLPSRGSILVAMLVGVLVANLSRD</sequence>
<dbReference type="InterPro" id="IPR054714">
    <property type="entry name" value="GPR158_179_extracellular"/>
</dbReference>
<proteinExistence type="inferred from homology"/>
<comment type="similarity">
    <text evidence="2">Belongs to the G-protein coupled receptor 3 family.</text>
</comment>
<protein>
    <recommendedName>
        <fullName evidence="9">GPR158/179 extracellular domain-containing protein</fullName>
    </recommendedName>
</protein>
<keyword evidence="8" id="KW-0807">Transducer</keyword>
<keyword evidence="7" id="KW-0325">Glycoprotein</keyword>
<keyword evidence="4" id="KW-0732">Signal</keyword>
<dbReference type="Gene3D" id="3.30.450.20">
    <property type="entry name" value="PAS domain"/>
    <property type="match status" value="1"/>
</dbReference>
<evidence type="ECO:0000313" key="11">
    <source>
        <dbReference type="Proteomes" id="UP000215902"/>
    </source>
</evidence>
<keyword evidence="6" id="KW-0675">Receptor</keyword>
<dbReference type="Pfam" id="PF22572">
    <property type="entry name" value="GPR158_179_EC"/>
    <property type="match status" value="2"/>
</dbReference>
<evidence type="ECO:0000256" key="8">
    <source>
        <dbReference type="ARBA" id="ARBA00023224"/>
    </source>
</evidence>
<feature type="domain" description="GPR158/179 extracellular" evidence="9">
    <location>
        <begin position="283"/>
        <end position="385"/>
    </location>
</feature>
<keyword evidence="3" id="KW-0472">Membrane</keyword>
<evidence type="ECO:0000256" key="1">
    <source>
        <dbReference type="ARBA" id="ARBA00004651"/>
    </source>
</evidence>
<evidence type="ECO:0000256" key="3">
    <source>
        <dbReference type="ARBA" id="ARBA00022475"/>
    </source>
</evidence>